<dbReference type="RefSeq" id="WP_353651192.1">
    <property type="nucleotide sequence ID" value="NZ_CP159218.1"/>
</dbReference>
<evidence type="ECO:0000313" key="1">
    <source>
        <dbReference type="EMBL" id="XCG65587.1"/>
    </source>
</evidence>
<dbReference type="Gene3D" id="2.30.110.10">
    <property type="entry name" value="Electron Transport, Fmn-binding Protein, Chain A"/>
    <property type="match status" value="1"/>
</dbReference>
<organism evidence="1">
    <name type="scientific">Nakamurella sp. A5-74</name>
    <dbReference type="NCBI Taxonomy" id="3158264"/>
    <lineage>
        <taxon>Bacteria</taxon>
        <taxon>Bacillati</taxon>
        <taxon>Actinomycetota</taxon>
        <taxon>Actinomycetes</taxon>
        <taxon>Nakamurellales</taxon>
        <taxon>Nakamurellaceae</taxon>
        <taxon>Nakamurella</taxon>
    </lineage>
</organism>
<dbReference type="AlphaFoldDB" id="A0AAU8DTC7"/>
<dbReference type="EMBL" id="CP159218">
    <property type="protein sequence ID" value="XCG65587.1"/>
    <property type="molecule type" value="Genomic_DNA"/>
</dbReference>
<name>A0AAU8DTC7_9ACTN</name>
<dbReference type="InterPro" id="IPR012349">
    <property type="entry name" value="Split_barrel_FMN-bd"/>
</dbReference>
<protein>
    <submittedName>
        <fullName evidence="1">Pyridoxamine 5'-phosphate oxidase family protein</fullName>
    </submittedName>
</protein>
<accession>A0AAU8DTC7</accession>
<gene>
    <name evidence="1" type="ORF">ABLG96_10075</name>
</gene>
<proteinExistence type="predicted"/>
<sequence length="139" mass="15460">MPTMTDDQAQEFLAAPRIGVLSIARVDLEQRTAPLSIPIWYEYAPGGDLSIVTPVDSFKATVLRAAGRATLLVEESVPRIRYVSVECELADELPPDPAHTRAMASRYLPQDQIEQFLANVPIEGRFVLRPVRWRSADLG</sequence>
<dbReference type="SUPFAM" id="SSF50475">
    <property type="entry name" value="FMN-binding split barrel"/>
    <property type="match status" value="1"/>
</dbReference>
<reference evidence="1" key="1">
    <citation type="submission" date="2024-05" db="EMBL/GenBank/DDBJ databases">
        <authorList>
            <person name="Cai S.Y."/>
            <person name="Jin L.M."/>
            <person name="Li H.R."/>
        </authorList>
    </citation>
    <scope>NUCLEOTIDE SEQUENCE</scope>
    <source>
        <strain evidence="1">A5-74</strain>
    </source>
</reference>